<dbReference type="KEGG" id="cci:CC1G_13878"/>
<dbReference type="HOGENOM" id="CLU_616783_0_0_1"/>
<evidence type="ECO:0000313" key="1">
    <source>
        <dbReference type="EMBL" id="EFI28348.1"/>
    </source>
</evidence>
<dbReference type="OMA" id="LNIMDTH"/>
<dbReference type="AlphaFoldDB" id="D6RKL6"/>
<name>D6RKL6_COPC7</name>
<organism evidence="1 2">
    <name type="scientific">Coprinopsis cinerea (strain Okayama-7 / 130 / ATCC MYA-4618 / FGSC 9003)</name>
    <name type="common">Inky cap fungus</name>
    <name type="synonym">Hormographiella aspergillata</name>
    <dbReference type="NCBI Taxonomy" id="240176"/>
    <lineage>
        <taxon>Eukaryota</taxon>
        <taxon>Fungi</taxon>
        <taxon>Dikarya</taxon>
        <taxon>Basidiomycota</taxon>
        <taxon>Agaricomycotina</taxon>
        <taxon>Agaricomycetes</taxon>
        <taxon>Agaricomycetidae</taxon>
        <taxon>Agaricales</taxon>
        <taxon>Agaricineae</taxon>
        <taxon>Psathyrellaceae</taxon>
        <taxon>Coprinopsis</taxon>
    </lineage>
</organism>
<dbReference type="RefSeq" id="XP_002911842.1">
    <property type="nucleotide sequence ID" value="XM_002911796.1"/>
</dbReference>
<protein>
    <submittedName>
        <fullName evidence="1">Uncharacterized protein</fullName>
    </submittedName>
</protein>
<sequence length="444" mass="49918">MVLQRAMSSTHSLHQFRKLKRTIRDLRKEKQVPPGKRFAELEDSVKNAILGAVLHRSPAIARYTEYWPVATYFDFDSKRHAARETRRAPKRPLNVTSSSADPNCMAIASKRARLSGLRHPSMAGPDKALSRPPRFFVGKPPPGVASQMVVHVDESRAFAMYVRARVGKPTNDAMPDKERSMALVKGGTALLAVSCTPPEEVNSSPPTKAPSIPGGRIDVKCPRCRYLPESSSPWLHNAVLRDVVNNPVHLRIFREMGLASDGHLHVLRGWSLKERSLLLDWVDPSLIKPWDKLLLLKRFQAAEKLLDLAYCAVEEAHRLPQGISQPGPEDEEQITDPGQPLSLLRKAMNIPEEHHFQQVINTMAAGIRDYLHSYFPSPDLLEATVKKVVASGSYFDRYENHWPIRFYIKRNVRRLRNKPLDHTGRVMLGGLNALDVPFSPSGTS</sequence>
<evidence type="ECO:0000313" key="2">
    <source>
        <dbReference type="Proteomes" id="UP000001861"/>
    </source>
</evidence>
<accession>D6RKL6</accession>
<dbReference type="EMBL" id="AACS02000002">
    <property type="protein sequence ID" value="EFI28348.1"/>
    <property type="molecule type" value="Genomic_DNA"/>
</dbReference>
<dbReference type="OrthoDB" id="2987718at2759"/>
<dbReference type="Proteomes" id="UP000001861">
    <property type="component" value="Unassembled WGS sequence"/>
</dbReference>
<keyword evidence="2" id="KW-1185">Reference proteome</keyword>
<comment type="caution">
    <text evidence="1">The sequence shown here is derived from an EMBL/GenBank/DDBJ whole genome shotgun (WGS) entry which is preliminary data.</text>
</comment>
<reference evidence="1 2" key="1">
    <citation type="journal article" date="2010" name="Proc. Natl. Acad. Sci. U.S.A.">
        <title>Insights into evolution of multicellular fungi from the assembled chromosomes of the mushroom Coprinopsis cinerea (Coprinus cinereus).</title>
        <authorList>
            <person name="Stajich J.E."/>
            <person name="Wilke S.K."/>
            <person name="Ahren D."/>
            <person name="Au C.H."/>
            <person name="Birren B.W."/>
            <person name="Borodovsky M."/>
            <person name="Burns C."/>
            <person name="Canback B."/>
            <person name="Casselton L.A."/>
            <person name="Cheng C.K."/>
            <person name="Deng J."/>
            <person name="Dietrich F.S."/>
            <person name="Fargo D.C."/>
            <person name="Farman M.L."/>
            <person name="Gathman A.C."/>
            <person name="Goldberg J."/>
            <person name="Guigo R."/>
            <person name="Hoegger P.J."/>
            <person name="Hooker J.B."/>
            <person name="Huggins A."/>
            <person name="James T.Y."/>
            <person name="Kamada T."/>
            <person name="Kilaru S."/>
            <person name="Kodira C."/>
            <person name="Kues U."/>
            <person name="Kupfer D."/>
            <person name="Kwan H.S."/>
            <person name="Lomsadze A."/>
            <person name="Li W."/>
            <person name="Lilly W.W."/>
            <person name="Ma L.J."/>
            <person name="Mackey A.J."/>
            <person name="Manning G."/>
            <person name="Martin F."/>
            <person name="Muraguchi H."/>
            <person name="Natvig D.O."/>
            <person name="Palmerini H."/>
            <person name="Ramesh M.A."/>
            <person name="Rehmeyer C.J."/>
            <person name="Roe B.A."/>
            <person name="Shenoy N."/>
            <person name="Stanke M."/>
            <person name="Ter-Hovhannisyan V."/>
            <person name="Tunlid A."/>
            <person name="Velagapudi R."/>
            <person name="Vision T.J."/>
            <person name="Zeng Q."/>
            <person name="Zolan M.E."/>
            <person name="Pukkila P.J."/>
        </authorList>
    </citation>
    <scope>NUCLEOTIDE SEQUENCE [LARGE SCALE GENOMIC DNA]</scope>
    <source>
        <strain evidence="2">Okayama-7 / 130 / ATCC MYA-4618 / FGSC 9003</strain>
    </source>
</reference>
<gene>
    <name evidence="1" type="ORF">CC1G_13878</name>
</gene>
<dbReference type="VEuPathDB" id="FungiDB:CC1G_13878"/>
<dbReference type="InParanoid" id="D6RKL6"/>
<proteinExistence type="predicted"/>
<dbReference type="GeneID" id="9379843"/>